<reference evidence="4 5" key="1">
    <citation type="journal article" date="2023" name="Hortic Res">
        <title>Pangenome of water caltrop reveals structural variations and asymmetric subgenome divergence after allopolyploidization.</title>
        <authorList>
            <person name="Zhang X."/>
            <person name="Chen Y."/>
            <person name="Wang L."/>
            <person name="Yuan Y."/>
            <person name="Fang M."/>
            <person name="Shi L."/>
            <person name="Lu R."/>
            <person name="Comes H.P."/>
            <person name="Ma Y."/>
            <person name="Chen Y."/>
            <person name="Huang G."/>
            <person name="Zhou Y."/>
            <person name="Zheng Z."/>
            <person name="Qiu Y."/>
        </authorList>
    </citation>
    <scope>NUCLEOTIDE SEQUENCE [LARGE SCALE GENOMIC DNA]</scope>
    <source>
        <strain evidence="4">F231</strain>
    </source>
</reference>
<protein>
    <recommendedName>
        <fullName evidence="6">WEB family protein</fullName>
    </recommendedName>
</protein>
<dbReference type="Proteomes" id="UP001346149">
    <property type="component" value="Unassembled WGS sequence"/>
</dbReference>
<comment type="similarity">
    <text evidence="1">Belongs to the WEB family.</text>
</comment>
<dbReference type="GO" id="GO:0009904">
    <property type="term" value="P:chloroplast accumulation movement"/>
    <property type="evidence" value="ECO:0007669"/>
    <property type="project" value="TreeGrafter"/>
</dbReference>
<dbReference type="GO" id="GO:0009903">
    <property type="term" value="P:chloroplast avoidance movement"/>
    <property type="evidence" value="ECO:0007669"/>
    <property type="project" value="TreeGrafter"/>
</dbReference>
<evidence type="ECO:0000256" key="1">
    <source>
        <dbReference type="ARBA" id="ARBA00005485"/>
    </source>
</evidence>
<evidence type="ECO:0000256" key="2">
    <source>
        <dbReference type="ARBA" id="ARBA00023054"/>
    </source>
</evidence>
<feature type="region of interest" description="Disordered" evidence="3">
    <location>
        <begin position="176"/>
        <end position="198"/>
    </location>
</feature>
<sequence length="198" mass="22652">MDMEEESVIKRAEVDTRAPFRSVREAISLFGNRVLDGKIHRGALDVVARDTAGDMREELKETRQSLQRAREECRLMEGHLSSLTEELVRTKQELHRLKLMEESPKHISTAKKEEDDDNDDDKVDKLQKKRYVTFVNSPTVLLQQQYRQPQKKPSSNKTKKLQPVIPLIGGIFSKKKKTSPEVTPSVLVTTSSTPINEL</sequence>
<feature type="compositionally biased region" description="Polar residues" evidence="3">
    <location>
        <begin position="142"/>
        <end position="156"/>
    </location>
</feature>
<evidence type="ECO:0000313" key="4">
    <source>
        <dbReference type="EMBL" id="KAK4787203.1"/>
    </source>
</evidence>
<comment type="caution">
    <text evidence="4">The sequence shown here is derived from an EMBL/GenBank/DDBJ whole genome shotgun (WGS) entry which is preliminary data.</text>
</comment>
<name>A0AAN7R637_TRANT</name>
<dbReference type="EMBL" id="JAXQNO010000012">
    <property type="protein sequence ID" value="KAK4787203.1"/>
    <property type="molecule type" value="Genomic_DNA"/>
</dbReference>
<keyword evidence="5" id="KW-1185">Reference proteome</keyword>
<dbReference type="PANTHER" id="PTHR32054:SF31">
    <property type="entry name" value="PROTEIN WEAK CHLOROPLAST MOVEMENT UNDER BLUE LIGHT 1"/>
    <property type="match status" value="1"/>
</dbReference>
<evidence type="ECO:0000313" key="5">
    <source>
        <dbReference type="Proteomes" id="UP001346149"/>
    </source>
</evidence>
<dbReference type="AlphaFoldDB" id="A0AAN7R637"/>
<accession>A0AAN7R637</accession>
<dbReference type="PANTHER" id="PTHR32054">
    <property type="entry name" value="HEAVY CHAIN, PUTATIVE, EXPRESSED-RELATED-RELATED"/>
    <property type="match status" value="1"/>
</dbReference>
<gene>
    <name evidence="4" type="ORF">SAY86_011036</name>
</gene>
<proteinExistence type="inferred from homology"/>
<feature type="region of interest" description="Disordered" evidence="3">
    <location>
        <begin position="99"/>
        <end position="124"/>
    </location>
</feature>
<feature type="compositionally biased region" description="Low complexity" evidence="3">
    <location>
        <begin position="180"/>
        <end position="198"/>
    </location>
</feature>
<keyword evidence="2" id="KW-0175">Coiled coil</keyword>
<organism evidence="4 5">
    <name type="scientific">Trapa natans</name>
    <name type="common">Water chestnut</name>
    <dbReference type="NCBI Taxonomy" id="22666"/>
    <lineage>
        <taxon>Eukaryota</taxon>
        <taxon>Viridiplantae</taxon>
        <taxon>Streptophyta</taxon>
        <taxon>Embryophyta</taxon>
        <taxon>Tracheophyta</taxon>
        <taxon>Spermatophyta</taxon>
        <taxon>Magnoliopsida</taxon>
        <taxon>eudicotyledons</taxon>
        <taxon>Gunneridae</taxon>
        <taxon>Pentapetalae</taxon>
        <taxon>rosids</taxon>
        <taxon>malvids</taxon>
        <taxon>Myrtales</taxon>
        <taxon>Lythraceae</taxon>
        <taxon>Trapa</taxon>
    </lineage>
</organism>
<feature type="region of interest" description="Disordered" evidence="3">
    <location>
        <begin position="142"/>
        <end position="162"/>
    </location>
</feature>
<feature type="compositionally biased region" description="Basic and acidic residues" evidence="3">
    <location>
        <begin position="99"/>
        <end position="113"/>
    </location>
</feature>
<dbReference type="GO" id="GO:0005829">
    <property type="term" value="C:cytosol"/>
    <property type="evidence" value="ECO:0007669"/>
    <property type="project" value="TreeGrafter"/>
</dbReference>
<evidence type="ECO:0000256" key="3">
    <source>
        <dbReference type="SAM" id="MobiDB-lite"/>
    </source>
</evidence>
<evidence type="ECO:0008006" key="6">
    <source>
        <dbReference type="Google" id="ProtNLM"/>
    </source>
</evidence>